<keyword evidence="3" id="KW-1185">Reference proteome</keyword>
<gene>
    <name evidence="2" type="ORF">CYL18_17255</name>
</gene>
<reference evidence="2 3" key="1">
    <citation type="submission" date="2017-12" db="EMBL/GenBank/DDBJ databases">
        <title>Taxonomic description and draft genome of Pradoshia cofamensis Gen. nov., sp. nov., a thermotolerant bacillale isolated from anterior gut of earthworm Eisenia fetida.</title>
        <authorList>
            <person name="Saha T."/>
            <person name="Chakraborty R."/>
        </authorList>
    </citation>
    <scope>NUCLEOTIDE SEQUENCE [LARGE SCALE GENOMIC DNA]</scope>
    <source>
        <strain evidence="2 3">EAG3</strain>
    </source>
</reference>
<keyword evidence="1" id="KW-1133">Transmembrane helix</keyword>
<protein>
    <submittedName>
        <fullName evidence="2">DUF3021 domain-containing protein</fullName>
    </submittedName>
</protein>
<dbReference type="EMBL" id="PKOZ01000018">
    <property type="protein sequence ID" value="PQD93905.1"/>
    <property type="molecule type" value="Genomic_DNA"/>
</dbReference>
<dbReference type="InterPro" id="IPR021560">
    <property type="entry name" value="DUF3021"/>
</dbReference>
<organism evidence="2 3">
    <name type="scientific">Pradoshia eiseniae</name>
    <dbReference type="NCBI Taxonomy" id="2064768"/>
    <lineage>
        <taxon>Bacteria</taxon>
        <taxon>Bacillati</taxon>
        <taxon>Bacillota</taxon>
        <taxon>Bacilli</taxon>
        <taxon>Bacillales</taxon>
        <taxon>Bacillaceae</taxon>
        <taxon>Pradoshia</taxon>
    </lineage>
</organism>
<keyword evidence="1" id="KW-0472">Membrane</keyword>
<name>A0A2S7MVX9_9BACI</name>
<sequence length="139" mass="15898">MPIEGGLIMELLLKGLYRGFIPFGIMLIISLSSKLQGLTADAKSYFYYGLIFFFLGLASVIYQMNEWSFPKQIIVHYLVMLMTVFPTLLISGFYPLNSFNDLLHVYVQFNKAGIILFTVTYLISYLFSLKTAKDNGDYL</sequence>
<dbReference type="Pfam" id="PF11457">
    <property type="entry name" value="DUF3021"/>
    <property type="match status" value="1"/>
</dbReference>
<comment type="caution">
    <text evidence="2">The sequence shown here is derived from an EMBL/GenBank/DDBJ whole genome shotgun (WGS) entry which is preliminary data.</text>
</comment>
<keyword evidence="1" id="KW-0812">Transmembrane</keyword>
<evidence type="ECO:0000313" key="2">
    <source>
        <dbReference type="EMBL" id="PQD93905.1"/>
    </source>
</evidence>
<dbReference type="Proteomes" id="UP000239663">
    <property type="component" value="Unassembled WGS sequence"/>
</dbReference>
<dbReference type="AlphaFoldDB" id="A0A2S7MVX9"/>
<feature type="transmembrane region" description="Helical" evidence="1">
    <location>
        <begin position="74"/>
        <end position="94"/>
    </location>
</feature>
<feature type="transmembrane region" description="Helical" evidence="1">
    <location>
        <begin position="106"/>
        <end position="127"/>
    </location>
</feature>
<evidence type="ECO:0000313" key="3">
    <source>
        <dbReference type="Proteomes" id="UP000239663"/>
    </source>
</evidence>
<accession>A0A2S7MVX9</accession>
<evidence type="ECO:0000256" key="1">
    <source>
        <dbReference type="SAM" id="Phobius"/>
    </source>
</evidence>
<proteinExistence type="predicted"/>
<feature type="transmembrane region" description="Helical" evidence="1">
    <location>
        <begin position="15"/>
        <end position="33"/>
    </location>
</feature>
<feature type="transmembrane region" description="Helical" evidence="1">
    <location>
        <begin position="45"/>
        <end position="62"/>
    </location>
</feature>